<keyword evidence="4" id="KW-0808">Transferase</keyword>
<dbReference type="GO" id="GO:0046872">
    <property type="term" value="F:metal ion binding"/>
    <property type="evidence" value="ECO:0007669"/>
    <property type="project" value="UniProtKB-KW"/>
</dbReference>
<reference evidence="12 13" key="1">
    <citation type="journal article" date="2019" name="Gigascience">
        <title>Whole-genome sequence of the oriental lung fluke Paragonimus westermani.</title>
        <authorList>
            <person name="Oey H."/>
            <person name="Zakrzewski M."/>
            <person name="Narain K."/>
            <person name="Devi K.R."/>
            <person name="Agatsuma T."/>
            <person name="Nawaratna S."/>
            <person name="Gobert G.N."/>
            <person name="Jones M.K."/>
            <person name="Ragan M.A."/>
            <person name="McManus D.P."/>
            <person name="Krause L."/>
        </authorList>
    </citation>
    <scope>NUCLEOTIDE SEQUENCE [LARGE SCALE GENOMIC DNA]</scope>
    <source>
        <strain evidence="12 13">IND2009</strain>
    </source>
</reference>
<dbReference type="PANTHER" id="PTHR45832">
    <property type="entry name" value="SERINE/THREONINE-PROTEIN KINASE SAMKA-RELATED-RELATED"/>
    <property type="match status" value="1"/>
</dbReference>
<evidence type="ECO:0000256" key="7">
    <source>
        <dbReference type="ARBA" id="ARBA00022840"/>
    </source>
</evidence>
<dbReference type="GO" id="GO:0004674">
    <property type="term" value="F:protein serine/threonine kinase activity"/>
    <property type="evidence" value="ECO:0007669"/>
    <property type="project" value="UniProtKB-EC"/>
</dbReference>
<dbReference type="Gene3D" id="1.10.510.10">
    <property type="entry name" value="Transferase(Phosphotransferase) domain 1"/>
    <property type="match status" value="1"/>
</dbReference>
<evidence type="ECO:0000313" key="12">
    <source>
        <dbReference type="EMBL" id="KAA3675850.1"/>
    </source>
</evidence>
<accession>A0A5J4NKJ6</accession>
<dbReference type="InterPro" id="IPR011009">
    <property type="entry name" value="Kinase-like_dom_sf"/>
</dbReference>
<comment type="cofactor">
    <cofactor evidence="1">
        <name>Mg(2+)</name>
        <dbReference type="ChEBI" id="CHEBI:18420"/>
    </cofactor>
</comment>
<evidence type="ECO:0000256" key="6">
    <source>
        <dbReference type="ARBA" id="ARBA00022741"/>
    </source>
</evidence>
<dbReference type="GO" id="GO:0005524">
    <property type="term" value="F:ATP binding"/>
    <property type="evidence" value="ECO:0007669"/>
    <property type="project" value="UniProtKB-UniRule"/>
</dbReference>
<dbReference type="EC" id="2.7.11.1" evidence="3"/>
<dbReference type="FunFam" id="1.10.510.10:FF:000768">
    <property type="entry name" value="Non-specific serine/threonine protein kinase"/>
    <property type="match status" value="1"/>
</dbReference>
<organism evidence="12 13">
    <name type="scientific">Paragonimus westermani</name>
    <dbReference type="NCBI Taxonomy" id="34504"/>
    <lineage>
        <taxon>Eukaryota</taxon>
        <taxon>Metazoa</taxon>
        <taxon>Spiralia</taxon>
        <taxon>Lophotrochozoa</taxon>
        <taxon>Platyhelminthes</taxon>
        <taxon>Trematoda</taxon>
        <taxon>Digenea</taxon>
        <taxon>Plagiorchiida</taxon>
        <taxon>Troglotremata</taxon>
        <taxon>Troglotrematidae</taxon>
        <taxon>Paragonimus</taxon>
    </lineage>
</organism>
<comment type="caution">
    <text evidence="12">The sequence shown here is derived from an EMBL/GenBank/DDBJ whole genome shotgun (WGS) entry which is preliminary data.</text>
</comment>
<keyword evidence="8" id="KW-0460">Magnesium</keyword>
<dbReference type="PROSITE" id="PS00107">
    <property type="entry name" value="PROTEIN_KINASE_ATP"/>
    <property type="match status" value="1"/>
</dbReference>
<keyword evidence="12" id="KW-0418">Kinase</keyword>
<keyword evidence="6 9" id="KW-0547">Nucleotide-binding</keyword>
<gene>
    <name evidence="12" type="ORF">DEA37_0011868</name>
</gene>
<keyword evidence="13" id="KW-1185">Reference proteome</keyword>
<evidence type="ECO:0000256" key="3">
    <source>
        <dbReference type="ARBA" id="ARBA00012513"/>
    </source>
</evidence>
<dbReference type="AlphaFoldDB" id="A0A5J4NKJ6"/>
<sequence>SQSLQMTKGRKTKDGHCSNSHYTNPCSNVLNNPPKMPISGAVGGSHNAPVRSNSNRYARPSYKRSHSTRRIGWKMEPQFPHSPIIRNQTSVYPPIGYQAVSPWPSTVAVNNYSPPPSYVSVIPSDKLIPVQPKQAPFVQNRIIEKNHNRQMDYLPRGLPFDLHQGIHIVSESNLELMTGMSNLQTRDADHTSLEYKNMMRLYEKVQKPKFIGFDPLIMSGRRNNSIDRTGSSEHRLATDQPPKYVNASAEESRSNIDEHRSAGDRVIKINQSQHKNGAERNDLPLGVPRPAEPNAPVFRRLNHGQVSDEEFYAALRELKSIPIMCTNFNGFFRIFFICVVSERVINPGHPKTEYKLQDVLGSGASGTVRLATHRSTGRPVAIKVMRIDKQPKRELIISEIEVMKELKHENIVNYLDSFLLKEVNELWVVMEYLDGGALTDVLTETVMPTPAIAAVTRECTKALAYLHDRDIIHRDIKSDNVLLGLQGQVKLTDFGFCAQLSNHQSKRATVVGTPYWMAPEVVNHNVRYGPKIDVWSLGIMVIEMVDGEPPYNDLPPFKAMLLIQRNEKPSPKTKQVDEYLLNFLEHCLVINSEHRSEAKELLNHPFLQHAGPLNDLVPLIEATRSIGK</sequence>
<feature type="region of interest" description="Disordered" evidence="10">
    <location>
        <begin position="28"/>
        <end position="69"/>
    </location>
</feature>
<dbReference type="PROSITE" id="PS00108">
    <property type="entry name" value="PROTEIN_KINASE_ST"/>
    <property type="match status" value="1"/>
</dbReference>
<evidence type="ECO:0000259" key="11">
    <source>
        <dbReference type="PROSITE" id="PS50011"/>
    </source>
</evidence>
<dbReference type="SUPFAM" id="SSF56112">
    <property type="entry name" value="Protein kinase-like (PK-like)"/>
    <property type="match status" value="1"/>
</dbReference>
<feature type="domain" description="Protein kinase" evidence="11">
    <location>
        <begin position="354"/>
        <end position="607"/>
    </location>
</feature>
<dbReference type="Proteomes" id="UP000324629">
    <property type="component" value="Unassembled WGS sequence"/>
</dbReference>
<dbReference type="InterPro" id="IPR051931">
    <property type="entry name" value="PAK3-like"/>
</dbReference>
<keyword evidence="7 9" id="KW-0067">ATP-binding</keyword>
<proteinExistence type="inferred from homology"/>
<feature type="region of interest" description="Disordered" evidence="10">
    <location>
        <begin position="224"/>
        <end position="260"/>
    </location>
</feature>
<evidence type="ECO:0000313" key="13">
    <source>
        <dbReference type="Proteomes" id="UP000324629"/>
    </source>
</evidence>
<dbReference type="InterPro" id="IPR017441">
    <property type="entry name" value="Protein_kinase_ATP_BS"/>
</dbReference>
<evidence type="ECO:0000256" key="10">
    <source>
        <dbReference type="SAM" id="MobiDB-lite"/>
    </source>
</evidence>
<protein>
    <recommendedName>
        <fullName evidence="3">non-specific serine/threonine protein kinase</fullName>
        <ecNumber evidence="3">2.7.11.1</ecNumber>
    </recommendedName>
</protein>
<evidence type="ECO:0000256" key="8">
    <source>
        <dbReference type="ARBA" id="ARBA00022842"/>
    </source>
</evidence>
<feature type="compositionally biased region" description="Basic and acidic residues" evidence="10">
    <location>
        <begin position="250"/>
        <end position="260"/>
    </location>
</feature>
<feature type="binding site" evidence="9">
    <location>
        <position position="383"/>
    </location>
    <ligand>
        <name>ATP</name>
        <dbReference type="ChEBI" id="CHEBI:30616"/>
    </ligand>
</feature>
<evidence type="ECO:0000256" key="2">
    <source>
        <dbReference type="ARBA" id="ARBA00008874"/>
    </source>
</evidence>
<feature type="non-terminal residue" evidence="12">
    <location>
        <position position="1"/>
    </location>
</feature>
<feature type="region of interest" description="Disordered" evidence="10">
    <location>
        <begin position="1"/>
        <end position="20"/>
    </location>
</feature>
<evidence type="ECO:0000256" key="9">
    <source>
        <dbReference type="PROSITE-ProRule" id="PRU10141"/>
    </source>
</evidence>
<dbReference type="Pfam" id="PF00069">
    <property type="entry name" value="Pkinase"/>
    <property type="match status" value="1"/>
</dbReference>
<evidence type="ECO:0000256" key="1">
    <source>
        <dbReference type="ARBA" id="ARBA00001946"/>
    </source>
</evidence>
<comment type="similarity">
    <text evidence="2">Belongs to the protein kinase superfamily. STE Ser/Thr protein kinase family. STE20 subfamily.</text>
</comment>
<name>A0A5J4NKJ6_9TREM</name>
<evidence type="ECO:0000256" key="5">
    <source>
        <dbReference type="ARBA" id="ARBA00022723"/>
    </source>
</evidence>
<keyword evidence="5" id="KW-0479">Metal-binding</keyword>
<dbReference type="SMART" id="SM00220">
    <property type="entry name" value="S_TKc"/>
    <property type="match status" value="1"/>
</dbReference>
<dbReference type="InterPro" id="IPR008271">
    <property type="entry name" value="Ser/Thr_kinase_AS"/>
</dbReference>
<dbReference type="EMBL" id="QNGE01002281">
    <property type="protein sequence ID" value="KAA3675850.1"/>
    <property type="molecule type" value="Genomic_DNA"/>
</dbReference>
<dbReference type="Gene3D" id="3.30.200.20">
    <property type="entry name" value="Phosphorylase Kinase, domain 1"/>
    <property type="match status" value="1"/>
</dbReference>
<dbReference type="PROSITE" id="PS50011">
    <property type="entry name" value="PROTEIN_KINASE_DOM"/>
    <property type="match status" value="1"/>
</dbReference>
<dbReference type="InterPro" id="IPR000719">
    <property type="entry name" value="Prot_kinase_dom"/>
</dbReference>
<dbReference type="PANTHER" id="PTHR45832:SF22">
    <property type="entry name" value="SERINE_THREONINE-PROTEIN KINASE SAMKA-RELATED"/>
    <property type="match status" value="1"/>
</dbReference>
<evidence type="ECO:0000256" key="4">
    <source>
        <dbReference type="ARBA" id="ARBA00022679"/>
    </source>
</evidence>